<dbReference type="CDD" id="cd07340">
    <property type="entry name" value="M48B_Htpx_like"/>
    <property type="match status" value="1"/>
</dbReference>
<dbReference type="PANTHER" id="PTHR43221:SF2">
    <property type="entry name" value="PROTEASE HTPX HOMOLOG"/>
    <property type="match status" value="1"/>
</dbReference>
<comment type="cofactor">
    <cofactor evidence="1">
        <name>Zn(2+)</name>
        <dbReference type="ChEBI" id="CHEBI:29105"/>
    </cofactor>
</comment>
<feature type="transmembrane region" description="Helical" evidence="11">
    <location>
        <begin position="192"/>
        <end position="209"/>
    </location>
</feature>
<evidence type="ECO:0000256" key="10">
    <source>
        <dbReference type="ARBA" id="ARBA00023136"/>
    </source>
</evidence>
<organism evidence="13 14">
    <name type="scientific">Simiduia agarivorans (strain DSM 21679 / JCM 13881 / BCRC 17597 / SA1)</name>
    <dbReference type="NCBI Taxonomy" id="1117647"/>
    <lineage>
        <taxon>Bacteria</taxon>
        <taxon>Pseudomonadati</taxon>
        <taxon>Pseudomonadota</taxon>
        <taxon>Gammaproteobacteria</taxon>
        <taxon>Cellvibrionales</taxon>
        <taxon>Cellvibrionaceae</taxon>
        <taxon>Simiduia</taxon>
    </lineage>
</organism>
<dbReference type="HOGENOM" id="CLU_024494_0_0_6"/>
<evidence type="ECO:0000313" key="14">
    <source>
        <dbReference type="Proteomes" id="UP000000466"/>
    </source>
</evidence>
<accession>K4KNU2</accession>
<dbReference type="PANTHER" id="PTHR43221">
    <property type="entry name" value="PROTEASE HTPX"/>
    <property type="match status" value="1"/>
</dbReference>
<dbReference type="InterPro" id="IPR001915">
    <property type="entry name" value="Peptidase_M48"/>
</dbReference>
<dbReference type="InterPro" id="IPR050083">
    <property type="entry name" value="HtpX_protease"/>
</dbReference>
<evidence type="ECO:0000313" key="13">
    <source>
        <dbReference type="EMBL" id="AFV00672.1"/>
    </source>
</evidence>
<dbReference type="Pfam" id="PF01435">
    <property type="entry name" value="Peptidase_M48"/>
    <property type="match status" value="1"/>
</dbReference>
<feature type="transmembrane region" description="Helical" evidence="11">
    <location>
        <begin position="66"/>
        <end position="86"/>
    </location>
</feature>
<keyword evidence="2" id="KW-1003">Cell membrane</keyword>
<dbReference type="SUPFAM" id="SSF158682">
    <property type="entry name" value="TerB-like"/>
    <property type="match status" value="1"/>
</dbReference>
<name>K4KNU2_SIMAS</name>
<dbReference type="GO" id="GO:0046872">
    <property type="term" value="F:metal ion binding"/>
    <property type="evidence" value="ECO:0007669"/>
    <property type="project" value="UniProtKB-KW"/>
</dbReference>
<evidence type="ECO:0000256" key="7">
    <source>
        <dbReference type="ARBA" id="ARBA00022833"/>
    </source>
</evidence>
<feature type="transmembrane region" description="Helical" evidence="11">
    <location>
        <begin position="20"/>
        <end position="40"/>
    </location>
</feature>
<dbReference type="KEGG" id="saga:M5M_17715"/>
<keyword evidence="3 13" id="KW-0645">Protease</keyword>
<keyword evidence="8 11" id="KW-1133">Transmembrane helix</keyword>
<keyword evidence="10 11" id="KW-0472">Membrane</keyword>
<dbReference type="eggNOG" id="COG0501">
    <property type="taxonomic scope" value="Bacteria"/>
</dbReference>
<keyword evidence="5" id="KW-0479">Metal-binding</keyword>
<proteinExistence type="predicted"/>
<evidence type="ECO:0000256" key="1">
    <source>
        <dbReference type="ARBA" id="ARBA00001947"/>
    </source>
</evidence>
<evidence type="ECO:0000256" key="11">
    <source>
        <dbReference type="SAM" id="Phobius"/>
    </source>
</evidence>
<keyword evidence="6" id="KW-0378">Hydrolase</keyword>
<evidence type="ECO:0000259" key="12">
    <source>
        <dbReference type="Pfam" id="PF01435"/>
    </source>
</evidence>
<reference evidence="13 14" key="1">
    <citation type="journal article" date="2013" name="Genome Announc.">
        <title>Complete genome sequence of Simiduia agarivorans SA1(T), a marine bacterium able to degrade a variety of polysaccharides.</title>
        <authorList>
            <person name="Lin S.Y."/>
            <person name="Shieh W.Y."/>
            <person name="Chen J.S."/>
            <person name="Tang S.L."/>
        </authorList>
    </citation>
    <scope>NUCLEOTIDE SEQUENCE [LARGE SCALE GENOMIC DNA]</scope>
    <source>
        <strain evidence="14">DSM 21679 / JCM 13881 / BCRC 17597 / SA1</strain>
    </source>
</reference>
<dbReference type="Gene3D" id="3.30.2010.10">
    <property type="entry name" value="Metalloproteases ('zincins'), catalytic domain"/>
    <property type="match status" value="1"/>
</dbReference>
<dbReference type="GO" id="GO:0004222">
    <property type="term" value="F:metalloendopeptidase activity"/>
    <property type="evidence" value="ECO:0007669"/>
    <property type="project" value="InterPro"/>
</dbReference>
<evidence type="ECO:0000256" key="9">
    <source>
        <dbReference type="ARBA" id="ARBA00023049"/>
    </source>
</evidence>
<dbReference type="InterPro" id="IPR029024">
    <property type="entry name" value="TerB-like"/>
</dbReference>
<sequence length="627" mass="67481">MNFFEHQDQARKQTARLVGLMALAVVALIVITTLFVGIMLQATGGAATPSPDQAAFWQTFFEHLDARLIGGIAIIVISVVLLGSWYRLSQLRQGGAVVAESLNGRLLNIAECTGKERQLLNIVEEMAIAAGVPVPPVYLLDEPGINAFAAGYAPQDAVIGVTRGCLEALSRDQLQGVIAHEYSHIFNGDMRLNLRLVGVLHGILLIGIIGEMIMRSTPRRSSKKDGNSLALLGLGLFVIGYAGIFFGNLIKAAVSRQREFLADASAVQFTRNPSGISDALKRIGGHSAGSNLAAANAAEYSHFYFANGVSGWFSGLFATHPPLAERIQRIEPGWKGDFLTSAPTDETDPRTQGFAGAAEVNAPAPEPLVEQMGVPTPAAQAVAARLLDQLDPKVRDACHNSASAMAIIYGLLFTESVALEQESHLGVHVPTPVFKLYRHYLPRVKALPLALRLPVVELCLPALKALSDGQKNQFRASVIALIKADKQLTLSEWCLFSLLKHNLFDRPQSSNKTRDLAALKAPCRLLLAAVAKQGDVSNQQQAFESAMQALGLGLENLPEEAVDLAGLDAALSQLNLLKPLQKPRLIKSIMLALDADGALQLAEYELLRVIADRLNCPMPPLGERAVH</sequence>
<protein>
    <submittedName>
        <fullName evidence="13">Zn-dependent protease with chaperone function</fullName>
    </submittedName>
</protein>
<dbReference type="Proteomes" id="UP000000466">
    <property type="component" value="Chromosome"/>
</dbReference>
<evidence type="ECO:0000256" key="8">
    <source>
        <dbReference type="ARBA" id="ARBA00022989"/>
    </source>
</evidence>
<dbReference type="GO" id="GO:0006508">
    <property type="term" value="P:proteolysis"/>
    <property type="evidence" value="ECO:0007669"/>
    <property type="project" value="UniProtKB-KW"/>
</dbReference>
<feature type="domain" description="Peptidase M48" evidence="12">
    <location>
        <begin position="115"/>
        <end position="331"/>
    </location>
</feature>
<dbReference type="OrthoDB" id="15218at2"/>
<keyword evidence="4 11" id="KW-0812">Transmembrane</keyword>
<evidence type="ECO:0000256" key="6">
    <source>
        <dbReference type="ARBA" id="ARBA00022801"/>
    </source>
</evidence>
<dbReference type="EMBL" id="CP003746">
    <property type="protein sequence ID" value="AFV00672.1"/>
    <property type="molecule type" value="Genomic_DNA"/>
</dbReference>
<evidence type="ECO:0000256" key="2">
    <source>
        <dbReference type="ARBA" id="ARBA00022475"/>
    </source>
</evidence>
<dbReference type="STRING" id="1117647.M5M_17715"/>
<evidence type="ECO:0000256" key="5">
    <source>
        <dbReference type="ARBA" id="ARBA00022723"/>
    </source>
</evidence>
<feature type="transmembrane region" description="Helical" evidence="11">
    <location>
        <begin position="229"/>
        <end position="250"/>
    </location>
</feature>
<keyword evidence="9" id="KW-0482">Metalloprotease</keyword>
<keyword evidence="7" id="KW-0862">Zinc</keyword>
<dbReference type="AlphaFoldDB" id="K4KNU2"/>
<keyword evidence="14" id="KW-1185">Reference proteome</keyword>
<gene>
    <name evidence="13" type="ordered locus">M5M_17715</name>
</gene>
<dbReference type="RefSeq" id="WP_015048824.1">
    <property type="nucleotide sequence ID" value="NC_018868.3"/>
</dbReference>
<evidence type="ECO:0000256" key="4">
    <source>
        <dbReference type="ARBA" id="ARBA00022692"/>
    </source>
</evidence>
<evidence type="ECO:0000256" key="3">
    <source>
        <dbReference type="ARBA" id="ARBA00022670"/>
    </source>
</evidence>